<dbReference type="EMBL" id="OIVN01005759">
    <property type="protein sequence ID" value="SPD23890.1"/>
    <property type="molecule type" value="Genomic_DNA"/>
</dbReference>
<proteinExistence type="predicted"/>
<dbReference type="PANTHER" id="PTHR48258:SF3">
    <property type="entry name" value="FK506-BINDING PROTEIN 4-LIKE ISOFORM X1"/>
    <property type="match status" value="1"/>
</dbReference>
<evidence type="ECO:0000259" key="1">
    <source>
        <dbReference type="Pfam" id="PF13960"/>
    </source>
</evidence>
<evidence type="ECO:0000313" key="2">
    <source>
        <dbReference type="EMBL" id="SPD23890.1"/>
    </source>
</evidence>
<protein>
    <recommendedName>
        <fullName evidence="1">DUF4218 domain-containing protein</fullName>
    </recommendedName>
</protein>
<dbReference type="AlphaFoldDB" id="A0A2N9IIF2"/>
<dbReference type="InterPro" id="IPR025452">
    <property type="entry name" value="DUF4218"/>
</dbReference>
<accession>A0A2N9IIF2</accession>
<gene>
    <name evidence="2" type="ORF">FSB_LOCUS51772</name>
</gene>
<feature type="domain" description="DUF4218" evidence="1">
    <location>
        <begin position="114"/>
        <end position="168"/>
    </location>
</feature>
<sequence>MKYKTYFTAGTLLWPLAALSGMLFCMAQAKIHYYDFVTKDNLKARFDLQDMGIRSELHPEECGNDKWSMPHACFTMTTSEKYSFLEVLEGVRVPDGYASNVSRCVKLKERKIIVMVHLVMHLANEAKIGGPVQYRWMYPIERYLSRLKSYVRNRAYPEGSIAEGCNVEHHTRSEINDTSTSLCAFNC</sequence>
<name>A0A2N9IIF2_FAGSY</name>
<dbReference type="Pfam" id="PF13960">
    <property type="entry name" value="DUF4218"/>
    <property type="match status" value="1"/>
</dbReference>
<reference evidence="2" key="1">
    <citation type="submission" date="2018-02" db="EMBL/GenBank/DDBJ databases">
        <authorList>
            <person name="Cohen D.B."/>
            <person name="Kent A.D."/>
        </authorList>
    </citation>
    <scope>NUCLEOTIDE SEQUENCE</scope>
</reference>
<organism evidence="2">
    <name type="scientific">Fagus sylvatica</name>
    <name type="common">Beechnut</name>
    <dbReference type="NCBI Taxonomy" id="28930"/>
    <lineage>
        <taxon>Eukaryota</taxon>
        <taxon>Viridiplantae</taxon>
        <taxon>Streptophyta</taxon>
        <taxon>Embryophyta</taxon>
        <taxon>Tracheophyta</taxon>
        <taxon>Spermatophyta</taxon>
        <taxon>Magnoliopsida</taxon>
        <taxon>eudicotyledons</taxon>
        <taxon>Gunneridae</taxon>
        <taxon>Pentapetalae</taxon>
        <taxon>rosids</taxon>
        <taxon>fabids</taxon>
        <taxon>Fagales</taxon>
        <taxon>Fagaceae</taxon>
        <taxon>Fagus</taxon>
    </lineage>
</organism>
<dbReference type="PANTHER" id="PTHR48258">
    <property type="entry name" value="DUF4218 DOMAIN-CONTAINING PROTEIN-RELATED"/>
    <property type="match status" value="1"/>
</dbReference>